<dbReference type="Gene3D" id="1.10.10.10">
    <property type="entry name" value="Winged helix-like DNA-binding domain superfamily/Winged helix DNA-binding domain"/>
    <property type="match status" value="1"/>
</dbReference>
<evidence type="ECO:0000313" key="5">
    <source>
        <dbReference type="EMBL" id="KUN57798.1"/>
    </source>
</evidence>
<dbReference type="SUPFAM" id="SSF64288">
    <property type="entry name" value="Chorismate lyase-like"/>
    <property type="match status" value="1"/>
</dbReference>
<keyword evidence="2" id="KW-0238">DNA-binding</keyword>
<dbReference type="STRING" id="58343.AQJ46_45575"/>
<evidence type="ECO:0000256" key="3">
    <source>
        <dbReference type="ARBA" id="ARBA00023163"/>
    </source>
</evidence>
<dbReference type="InterPro" id="IPR036390">
    <property type="entry name" value="WH_DNA-bd_sf"/>
</dbReference>
<dbReference type="PROSITE" id="PS50949">
    <property type="entry name" value="HTH_GNTR"/>
    <property type="match status" value="1"/>
</dbReference>
<dbReference type="InterPro" id="IPR011663">
    <property type="entry name" value="UTRA"/>
</dbReference>
<dbReference type="SMART" id="SM00866">
    <property type="entry name" value="UTRA"/>
    <property type="match status" value="1"/>
</dbReference>
<dbReference type="SMART" id="SM00345">
    <property type="entry name" value="HTH_GNTR"/>
    <property type="match status" value="1"/>
</dbReference>
<dbReference type="Gene3D" id="3.40.1410.10">
    <property type="entry name" value="Chorismate lyase-like"/>
    <property type="match status" value="1"/>
</dbReference>
<dbReference type="PANTHER" id="PTHR44846">
    <property type="entry name" value="MANNOSYL-D-GLYCERATE TRANSPORT/METABOLISM SYSTEM REPRESSOR MNGR-RELATED"/>
    <property type="match status" value="1"/>
</dbReference>
<protein>
    <submittedName>
        <fullName evidence="5">GntR family transcriptional regulator</fullName>
    </submittedName>
</protein>
<dbReference type="Pfam" id="PF07702">
    <property type="entry name" value="UTRA"/>
    <property type="match status" value="1"/>
</dbReference>
<dbReference type="CDD" id="cd07377">
    <property type="entry name" value="WHTH_GntR"/>
    <property type="match status" value="1"/>
</dbReference>
<gene>
    <name evidence="5" type="ORF">AQJ46_45575</name>
</gene>
<evidence type="ECO:0000313" key="6">
    <source>
        <dbReference type="Proteomes" id="UP000053669"/>
    </source>
</evidence>
<evidence type="ECO:0000259" key="4">
    <source>
        <dbReference type="PROSITE" id="PS50949"/>
    </source>
</evidence>
<dbReference type="GO" id="GO:0003700">
    <property type="term" value="F:DNA-binding transcription factor activity"/>
    <property type="evidence" value="ECO:0007669"/>
    <property type="project" value="InterPro"/>
</dbReference>
<proteinExistence type="predicted"/>
<dbReference type="EMBL" id="LMWU01000067">
    <property type="protein sequence ID" value="KUN57798.1"/>
    <property type="molecule type" value="Genomic_DNA"/>
</dbReference>
<sequence length="255" mass="28256">MGHEEPPQHEVVANDLRRRLDSGEWGVGERLPSRARLAEEYGVGANVMQKAQERLIAEGRLQGRAGSGTFVAELRERRRMIRSRHRERRRGSPFRADMAELGREGTWEAHSEARTPAPHDIAQRLGIEPGDPCVRTSYEFLADAQPAQLSLPWEPMAITGDTPILLPEMGPLAGKGVVERMRSIGVDIVSALEVPRPGRATQEQANLLGIGRGDLVLVIERTYYDGDGRAVETADITVPHARWEVAYEFGVDAAR</sequence>
<organism evidence="5 6">
    <name type="scientific">Streptomyces canus</name>
    <dbReference type="NCBI Taxonomy" id="58343"/>
    <lineage>
        <taxon>Bacteria</taxon>
        <taxon>Bacillati</taxon>
        <taxon>Actinomycetota</taxon>
        <taxon>Actinomycetes</taxon>
        <taxon>Kitasatosporales</taxon>
        <taxon>Streptomycetaceae</taxon>
        <taxon>Streptomyces</taxon>
        <taxon>Streptomyces aurantiacus group</taxon>
    </lineage>
</organism>
<dbReference type="SUPFAM" id="SSF46785">
    <property type="entry name" value="Winged helix' DNA-binding domain"/>
    <property type="match status" value="1"/>
</dbReference>
<keyword evidence="3" id="KW-0804">Transcription</keyword>
<dbReference type="InterPro" id="IPR036388">
    <property type="entry name" value="WH-like_DNA-bd_sf"/>
</dbReference>
<keyword evidence="1" id="KW-0805">Transcription regulation</keyword>
<dbReference type="InterPro" id="IPR050679">
    <property type="entry name" value="Bact_HTH_transcr_reg"/>
</dbReference>
<dbReference type="Proteomes" id="UP000053669">
    <property type="component" value="Unassembled WGS sequence"/>
</dbReference>
<dbReference type="Pfam" id="PF00392">
    <property type="entry name" value="GntR"/>
    <property type="match status" value="1"/>
</dbReference>
<accession>A0A101RLM8</accession>
<name>A0A101RLM8_9ACTN</name>
<dbReference type="InterPro" id="IPR000524">
    <property type="entry name" value="Tscrpt_reg_HTH_GntR"/>
</dbReference>
<dbReference type="GO" id="GO:0045892">
    <property type="term" value="P:negative regulation of DNA-templated transcription"/>
    <property type="evidence" value="ECO:0007669"/>
    <property type="project" value="TreeGrafter"/>
</dbReference>
<dbReference type="PANTHER" id="PTHR44846:SF17">
    <property type="entry name" value="GNTR-FAMILY TRANSCRIPTIONAL REGULATOR"/>
    <property type="match status" value="1"/>
</dbReference>
<feature type="domain" description="HTH gntR-type" evidence="4">
    <location>
        <begin position="6"/>
        <end position="74"/>
    </location>
</feature>
<evidence type="ECO:0000256" key="1">
    <source>
        <dbReference type="ARBA" id="ARBA00023015"/>
    </source>
</evidence>
<dbReference type="InterPro" id="IPR028978">
    <property type="entry name" value="Chorismate_lyase_/UTRA_dom_sf"/>
</dbReference>
<evidence type="ECO:0000256" key="2">
    <source>
        <dbReference type="ARBA" id="ARBA00023125"/>
    </source>
</evidence>
<dbReference type="GO" id="GO:0003677">
    <property type="term" value="F:DNA binding"/>
    <property type="evidence" value="ECO:0007669"/>
    <property type="project" value="UniProtKB-KW"/>
</dbReference>
<dbReference type="RefSeq" id="WP_059211256.1">
    <property type="nucleotide sequence ID" value="NZ_KQ948679.1"/>
</dbReference>
<comment type="caution">
    <text evidence="5">The sequence shown here is derived from an EMBL/GenBank/DDBJ whole genome shotgun (WGS) entry which is preliminary data.</text>
</comment>
<reference evidence="5 6" key="1">
    <citation type="submission" date="2015-10" db="EMBL/GenBank/DDBJ databases">
        <title>Draft genome sequence of Streptomyces canus DSM 40017, type strain for the species Streptomyces canus.</title>
        <authorList>
            <person name="Ruckert C."/>
            <person name="Winkler A."/>
            <person name="Kalinowski J."/>
            <person name="Kampfer P."/>
            <person name="Glaeser S."/>
        </authorList>
    </citation>
    <scope>NUCLEOTIDE SEQUENCE [LARGE SCALE GENOMIC DNA]</scope>
    <source>
        <strain evidence="5 6">DSM 40017</strain>
    </source>
</reference>
<dbReference type="AlphaFoldDB" id="A0A101RLM8"/>